<dbReference type="Gramene" id="mRNA:HanXRQr2_Chr10g0419011">
    <property type="protein sequence ID" value="CDS:HanXRQr2_Chr10g0419011.1"/>
    <property type="gene ID" value="HanXRQr2_Chr10g0419011"/>
</dbReference>
<comment type="caution">
    <text evidence="2">The sequence shown here is derived from an EMBL/GenBank/DDBJ whole genome shotgun (WGS) entry which is preliminary data.</text>
</comment>
<reference evidence="2" key="2">
    <citation type="submission" date="2020-06" db="EMBL/GenBank/DDBJ databases">
        <title>Helianthus annuus Genome sequencing and assembly Release 2.</title>
        <authorList>
            <person name="Gouzy J."/>
            <person name="Langlade N."/>
            <person name="Munos S."/>
        </authorList>
    </citation>
    <scope>NUCLEOTIDE SEQUENCE</scope>
    <source>
        <tissue evidence="2">Leaves</tissue>
    </source>
</reference>
<dbReference type="Proteomes" id="UP000215914">
    <property type="component" value="Unassembled WGS sequence"/>
</dbReference>
<name>A0A9K3HU65_HELAN</name>
<keyword evidence="1" id="KW-0812">Transmembrane</keyword>
<keyword evidence="1" id="KW-1133">Transmembrane helix</keyword>
<dbReference type="EMBL" id="MNCJ02000325">
    <property type="protein sequence ID" value="KAF5784622.1"/>
    <property type="molecule type" value="Genomic_DNA"/>
</dbReference>
<gene>
    <name evidence="2" type="ORF">HanXRQr2_Chr10g0419011</name>
</gene>
<evidence type="ECO:0000256" key="1">
    <source>
        <dbReference type="SAM" id="Phobius"/>
    </source>
</evidence>
<evidence type="ECO:0000313" key="3">
    <source>
        <dbReference type="Proteomes" id="UP000215914"/>
    </source>
</evidence>
<evidence type="ECO:0000313" key="2">
    <source>
        <dbReference type="EMBL" id="KAF5784622.1"/>
    </source>
</evidence>
<dbReference type="AlphaFoldDB" id="A0A9K3HU65"/>
<sequence length="66" mass="7927">MKCRVPFHHPRSEASVLIPLKPHLVQCYLPMLTEPVVVVVVAVVVVVTWWHLRFSVQRWVLRWDRW</sequence>
<organism evidence="2 3">
    <name type="scientific">Helianthus annuus</name>
    <name type="common">Common sunflower</name>
    <dbReference type="NCBI Taxonomy" id="4232"/>
    <lineage>
        <taxon>Eukaryota</taxon>
        <taxon>Viridiplantae</taxon>
        <taxon>Streptophyta</taxon>
        <taxon>Embryophyta</taxon>
        <taxon>Tracheophyta</taxon>
        <taxon>Spermatophyta</taxon>
        <taxon>Magnoliopsida</taxon>
        <taxon>eudicotyledons</taxon>
        <taxon>Gunneridae</taxon>
        <taxon>Pentapetalae</taxon>
        <taxon>asterids</taxon>
        <taxon>campanulids</taxon>
        <taxon>Asterales</taxon>
        <taxon>Asteraceae</taxon>
        <taxon>Asteroideae</taxon>
        <taxon>Heliantheae alliance</taxon>
        <taxon>Heliantheae</taxon>
        <taxon>Helianthus</taxon>
    </lineage>
</organism>
<keyword evidence="1" id="KW-0472">Membrane</keyword>
<feature type="transmembrane region" description="Helical" evidence="1">
    <location>
        <begin position="28"/>
        <end position="52"/>
    </location>
</feature>
<proteinExistence type="predicted"/>
<accession>A0A9K3HU65</accession>
<keyword evidence="3" id="KW-1185">Reference proteome</keyword>
<reference evidence="2" key="1">
    <citation type="journal article" date="2017" name="Nature">
        <title>The sunflower genome provides insights into oil metabolism, flowering and Asterid evolution.</title>
        <authorList>
            <person name="Badouin H."/>
            <person name="Gouzy J."/>
            <person name="Grassa C.J."/>
            <person name="Murat F."/>
            <person name="Staton S.E."/>
            <person name="Cottret L."/>
            <person name="Lelandais-Briere C."/>
            <person name="Owens G.L."/>
            <person name="Carrere S."/>
            <person name="Mayjonade B."/>
            <person name="Legrand L."/>
            <person name="Gill N."/>
            <person name="Kane N.C."/>
            <person name="Bowers J.E."/>
            <person name="Hubner S."/>
            <person name="Bellec A."/>
            <person name="Berard A."/>
            <person name="Berges H."/>
            <person name="Blanchet N."/>
            <person name="Boniface M.C."/>
            <person name="Brunel D."/>
            <person name="Catrice O."/>
            <person name="Chaidir N."/>
            <person name="Claudel C."/>
            <person name="Donnadieu C."/>
            <person name="Faraut T."/>
            <person name="Fievet G."/>
            <person name="Helmstetter N."/>
            <person name="King M."/>
            <person name="Knapp S.J."/>
            <person name="Lai Z."/>
            <person name="Le Paslier M.C."/>
            <person name="Lippi Y."/>
            <person name="Lorenzon L."/>
            <person name="Mandel J.R."/>
            <person name="Marage G."/>
            <person name="Marchand G."/>
            <person name="Marquand E."/>
            <person name="Bret-Mestries E."/>
            <person name="Morien E."/>
            <person name="Nambeesan S."/>
            <person name="Nguyen T."/>
            <person name="Pegot-Espagnet P."/>
            <person name="Pouilly N."/>
            <person name="Raftis F."/>
            <person name="Sallet E."/>
            <person name="Schiex T."/>
            <person name="Thomas J."/>
            <person name="Vandecasteele C."/>
            <person name="Vares D."/>
            <person name="Vear F."/>
            <person name="Vautrin S."/>
            <person name="Crespi M."/>
            <person name="Mangin B."/>
            <person name="Burke J.M."/>
            <person name="Salse J."/>
            <person name="Munos S."/>
            <person name="Vincourt P."/>
            <person name="Rieseberg L.H."/>
            <person name="Langlade N.B."/>
        </authorList>
    </citation>
    <scope>NUCLEOTIDE SEQUENCE</scope>
    <source>
        <tissue evidence="2">Leaves</tissue>
    </source>
</reference>
<protein>
    <submittedName>
        <fullName evidence="2">Uncharacterized protein</fullName>
    </submittedName>
</protein>